<evidence type="ECO:0000256" key="2">
    <source>
        <dbReference type="PIRSR" id="PIRSR007531-2"/>
    </source>
</evidence>
<name>A0A9W6WDG5_9ACTN</name>
<dbReference type="RefSeq" id="WP_285667654.1">
    <property type="nucleotide sequence ID" value="NZ_BSTX01000009.1"/>
</dbReference>
<sequence>MRSVIFLNGASSAGKTTLAKALQDRLPEPYLHLGLDTVFGSVPDKWGSTGEFSADGFAYTPVPDGLSITYGDAGERILRGFHRAVAALVATGVGVIVDEVLLDGRARDDWREVLAPFGPLYVGVHCDLDELERREKERYSARVHGLARWSALHAHEGMAYDLTVDTTSVPAAELAALITG</sequence>
<evidence type="ECO:0000256" key="1">
    <source>
        <dbReference type="PIRSR" id="PIRSR007531-1"/>
    </source>
</evidence>
<gene>
    <name evidence="3" type="ORF">Afil01_68800</name>
</gene>
<organism evidence="3 4">
    <name type="scientific">Actinorhabdospora filicis</name>
    <dbReference type="NCBI Taxonomy" id="1785913"/>
    <lineage>
        <taxon>Bacteria</taxon>
        <taxon>Bacillati</taxon>
        <taxon>Actinomycetota</taxon>
        <taxon>Actinomycetes</taxon>
        <taxon>Micromonosporales</taxon>
        <taxon>Micromonosporaceae</taxon>
        <taxon>Actinorhabdospora</taxon>
    </lineage>
</organism>
<dbReference type="Gene3D" id="3.40.50.300">
    <property type="entry name" value="P-loop containing nucleotide triphosphate hydrolases"/>
    <property type="match status" value="1"/>
</dbReference>
<dbReference type="Proteomes" id="UP001165079">
    <property type="component" value="Unassembled WGS sequence"/>
</dbReference>
<proteinExistence type="predicted"/>
<dbReference type="AlphaFoldDB" id="A0A9W6WDG5"/>
<feature type="binding site" evidence="2">
    <location>
        <begin position="9"/>
        <end position="16"/>
    </location>
    <ligand>
        <name>ATP</name>
        <dbReference type="ChEBI" id="CHEBI:30616"/>
    </ligand>
</feature>
<reference evidence="3" key="1">
    <citation type="submission" date="2023-03" db="EMBL/GenBank/DDBJ databases">
        <title>Actinorhabdospora filicis NBRC 111898.</title>
        <authorList>
            <person name="Ichikawa N."/>
            <person name="Sato H."/>
            <person name="Tonouchi N."/>
        </authorList>
    </citation>
    <scope>NUCLEOTIDE SEQUENCE</scope>
    <source>
        <strain evidence="3">NBRC 111898</strain>
    </source>
</reference>
<protein>
    <recommendedName>
        <fullName evidence="5">Chloramphenicol 3-O phosphotransferase</fullName>
    </recommendedName>
</protein>
<dbReference type="InterPro" id="IPR027417">
    <property type="entry name" value="P-loop_NTPase"/>
</dbReference>
<evidence type="ECO:0008006" key="5">
    <source>
        <dbReference type="Google" id="ProtNLM"/>
    </source>
</evidence>
<dbReference type="InterPro" id="IPR012853">
    <property type="entry name" value="CPT"/>
</dbReference>
<dbReference type="GO" id="GO:0005524">
    <property type="term" value="F:ATP binding"/>
    <property type="evidence" value="ECO:0007669"/>
    <property type="project" value="InterPro"/>
</dbReference>
<dbReference type="SUPFAM" id="SSF52540">
    <property type="entry name" value="P-loop containing nucleoside triphosphate hydrolases"/>
    <property type="match status" value="1"/>
</dbReference>
<evidence type="ECO:0000313" key="4">
    <source>
        <dbReference type="Proteomes" id="UP001165079"/>
    </source>
</evidence>
<dbReference type="GO" id="GO:0016740">
    <property type="term" value="F:transferase activity"/>
    <property type="evidence" value="ECO:0007669"/>
    <property type="project" value="InterPro"/>
</dbReference>
<accession>A0A9W6WDG5</accession>
<keyword evidence="4" id="KW-1185">Reference proteome</keyword>
<evidence type="ECO:0000313" key="3">
    <source>
        <dbReference type="EMBL" id="GLZ82073.1"/>
    </source>
</evidence>
<comment type="caution">
    <text evidence="3">The sequence shown here is derived from an EMBL/GenBank/DDBJ whole genome shotgun (WGS) entry which is preliminary data.</text>
</comment>
<dbReference type="PIRSF" id="PIRSF007531">
    <property type="entry name" value="CPT"/>
    <property type="match status" value="1"/>
</dbReference>
<dbReference type="EMBL" id="BSTX01000009">
    <property type="protein sequence ID" value="GLZ82073.1"/>
    <property type="molecule type" value="Genomic_DNA"/>
</dbReference>
<dbReference type="Pfam" id="PF07931">
    <property type="entry name" value="CPT"/>
    <property type="match status" value="1"/>
</dbReference>
<feature type="active site" evidence="1">
    <location>
        <position position="36"/>
    </location>
</feature>